<dbReference type="AlphaFoldDB" id="A0A8H4KLY5"/>
<gene>
    <name evidence="1" type="ORF">F53441_5413</name>
</gene>
<reference evidence="1" key="1">
    <citation type="submission" date="2020-01" db="EMBL/GenBank/DDBJ databases">
        <title>Identification and distribution of gene clusters putatively required for synthesis of sphingolipid metabolism inhibitors in phylogenetically diverse species of the filamentous fungus Fusarium.</title>
        <authorList>
            <person name="Kim H.-S."/>
            <person name="Busman M."/>
            <person name="Brown D.W."/>
            <person name="Divon H."/>
            <person name="Uhlig S."/>
            <person name="Proctor R.H."/>
        </authorList>
    </citation>
    <scope>NUCLEOTIDE SEQUENCE</scope>
    <source>
        <strain evidence="1">NRRL 53441</strain>
    </source>
</reference>
<dbReference type="OrthoDB" id="5043969at2759"/>
<evidence type="ECO:0000313" key="2">
    <source>
        <dbReference type="Proteomes" id="UP000605986"/>
    </source>
</evidence>
<protein>
    <submittedName>
        <fullName evidence="1">Uncharacterized protein</fullName>
    </submittedName>
</protein>
<dbReference type="Proteomes" id="UP000605986">
    <property type="component" value="Unassembled WGS sequence"/>
</dbReference>
<accession>A0A8H4KLY5</accession>
<dbReference type="EMBL" id="JAADJG010000212">
    <property type="protein sequence ID" value="KAF4451734.1"/>
    <property type="molecule type" value="Genomic_DNA"/>
</dbReference>
<sequence length="296" mass="33784">MCDYKSRVAALEAQIAKMQLAAGHKSKRTDPSFDGESFAPCSISPKPITDDDLKTKYRNTKAFSLVRPGDRGQNIPWFDSRFNEDRWLTKQPDMEFSGKVFTCIIEAEFQNSWPYDQREELHKFYLRHDNATQCTLGEKCDPSHWDLCKGESMPVAARDLNIVDLQLVCMKNEDADKGMFDFYKSDFESGAALERCSTYRPDDVPCKLFNMLGPLDLSFMKNLGYTVLMCRVVEDGSSLDFGEREKWMDAYGRTIRCYMYSIMSNALEALCPQIPAKDIRPFAERQSGKGGAMLFG</sequence>
<name>A0A8H4KLY5_9HYPO</name>
<organism evidence="1 2">
    <name type="scientific">Fusarium austroafricanum</name>
    <dbReference type="NCBI Taxonomy" id="2364996"/>
    <lineage>
        <taxon>Eukaryota</taxon>
        <taxon>Fungi</taxon>
        <taxon>Dikarya</taxon>
        <taxon>Ascomycota</taxon>
        <taxon>Pezizomycotina</taxon>
        <taxon>Sordariomycetes</taxon>
        <taxon>Hypocreomycetidae</taxon>
        <taxon>Hypocreales</taxon>
        <taxon>Nectriaceae</taxon>
        <taxon>Fusarium</taxon>
        <taxon>Fusarium concolor species complex</taxon>
    </lineage>
</organism>
<evidence type="ECO:0000313" key="1">
    <source>
        <dbReference type="EMBL" id="KAF4451734.1"/>
    </source>
</evidence>
<comment type="caution">
    <text evidence="1">The sequence shown here is derived from an EMBL/GenBank/DDBJ whole genome shotgun (WGS) entry which is preliminary data.</text>
</comment>
<keyword evidence="2" id="KW-1185">Reference proteome</keyword>
<proteinExistence type="predicted"/>